<sequence>MSADTSPPAADDADAVVSDYDQMLADLDVAIEEARRKIEDGRVRDAENEKVRIKWIRALAYTVNIRRQVANDRDLEELAEEIEALKADTDAEGGR</sequence>
<organism evidence="3 4">
    <name type="scientific">Halorubrum trueperi</name>
    <dbReference type="NCBI Taxonomy" id="2004704"/>
    <lineage>
        <taxon>Archaea</taxon>
        <taxon>Methanobacteriati</taxon>
        <taxon>Methanobacteriota</taxon>
        <taxon>Stenosarchaea group</taxon>
        <taxon>Halobacteria</taxon>
        <taxon>Halobacteriales</taxon>
        <taxon>Haloferacaceae</taxon>
        <taxon>Halorubrum</taxon>
    </lineage>
</organism>
<name>A0ABD5UHE3_9EURY</name>
<dbReference type="Pfam" id="PF26457">
    <property type="entry name" value="DUF8136"/>
    <property type="match status" value="1"/>
</dbReference>
<evidence type="ECO:0000313" key="4">
    <source>
        <dbReference type="Proteomes" id="UP001596333"/>
    </source>
</evidence>
<dbReference type="Proteomes" id="UP001596333">
    <property type="component" value="Unassembled WGS sequence"/>
</dbReference>
<protein>
    <recommendedName>
        <fullName evidence="2">DUF8136 domain-containing protein</fullName>
    </recommendedName>
</protein>
<dbReference type="RefSeq" id="WP_379763702.1">
    <property type="nucleotide sequence ID" value="NZ_JBHSXI010000001.1"/>
</dbReference>
<dbReference type="AlphaFoldDB" id="A0ABD5UHE3"/>
<gene>
    <name evidence="3" type="ORF">ACFQEY_00520</name>
</gene>
<reference evidence="3 4" key="1">
    <citation type="journal article" date="2019" name="Int. J. Syst. Evol. Microbiol.">
        <title>The Global Catalogue of Microorganisms (GCM) 10K type strain sequencing project: providing services to taxonomists for standard genome sequencing and annotation.</title>
        <authorList>
            <consortium name="The Broad Institute Genomics Platform"/>
            <consortium name="The Broad Institute Genome Sequencing Center for Infectious Disease"/>
            <person name="Wu L."/>
            <person name="Ma J."/>
        </authorList>
    </citation>
    <scope>NUCLEOTIDE SEQUENCE [LARGE SCALE GENOMIC DNA]</scope>
    <source>
        <strain evidence="3 4">Y73</strain>
    </source>
</reference>
<dbReference type="InterPro" id="IPR058449">
    <property type="entry name" value="DUF8136"/>
</dbReference>
<feature type="domain" description="DUF8136" evidence="2">
    <location>
        <begin position="27"/>
        <end position="87"/>
    </location>
</feature>
<proteinExistence type="predicted"/>
<comment type="caution">
    <text evidence="3">The sequence shown here is derived from an EMBL/GenBank/DDBJ whole genome shotgun (WGS) entry which is preliminary data.</text>
</comment>
<evidence type="ECO:0000313" key="3">
    <source>
        <dbReference type="EMBL" id="MFC6887542.1"/>
    </source>
</evidence>
<accession>A0ABD5UHE3</accession>
<evidence type="ECO:0000259" key="2">
    <source>
        <dbReference type="Pfam" id="PF26457"/>
    </source>
</evidence>
<feature type="coiled-coil region" evidence="1">
    <location>
        <begin position="17"/>
        <end position="44"/>
    </location>
</feature>
<keyword evidence="4" id="KW-1185">Reference proteome</keyword>
<keyword evidence="1" id="KW-0175">Coiled coil</keyword>
<evidence type="ECO:0000256" key="1">
    <source>
        <dbReference type="SAM" id="Coils"/>
    </source>
</evidence>
<dbReference type="EMBL" id="JBHSXI010000001">
    <property type="protein sequence ID" value="MFC6887542.1"/>
    <property type="molecule type" value="Genomic_DNA"/>
</dbReference>